<feature type="transmembrane region" description="Helical" evidence="7">
    <location>
        <begin position="20"/>
        <end position="40"/>
    </location>
</feature>
<dbReference type="InterPro" id="IPR027417">
    <property type="entry name" value="P-loop_NTPase"/>
</dbReference>
<dbReference type="CDD" id="cd18548">
    <property type="entry name" value="ABC_6TM_Tm287_like"/>
    <property type="match status" value="1"/>
</dbReference>
<dbReference type="InterPro" id="IPR036640">
    <property type="entry name" value="ABC1_TM_sf"/>
</dbReference>
<proteinExistence type="predicted"/>
<dbReference type="InterPro" id="IPR003439">
    <property type="entry name" value="ABC_transporter-like_ATP-bd"/>
</dbReference>
<evidence type="ECO:0000313" key="11">
    <source>
        <dbReference type="Proteomes" id="UP001652431"/>
    </source>
</evidence>
<accession>A0ABT2RJ24</accession>
<evidence type="ECO:0000256" key="4">
    <source>
        <dbReference type="ARBA" id="ARBA00022840"/>
    </source>
</evidence>
<evidence type="ECO:0000256" key="6">
    <source>
        <dbReference type="ARBA" id="ARBA00023136"/>
    </source>
</evidence>
<evidence type="ECO:0000256" key="2">
    <source>
        <dbReference type="ARBA" id="ARBA00022692"/>
    </source>
</evidence>
<comment type="subcellular location">
    <subcellularLocation>
        <location evidence="1">Cell membrane</location>
        <topology evidence="1">Multi-pass membrane protein</topology>
    </subcellularLocation>
</comment>
<organism evidence="10 11">
    <name type="scientific">Dorea acetigenes</name>
    <dbReference type="NCBI Taxonomy" id="2981787"/>
    <lineage>
        <taxon>Bacteria</taxon>
        <taxon>Bacillati</taxon>
        <taxon>Bacillota</taxon>
        <taxon>Clostridia</taxon>
        <taxon>Lachnospirales</taxon>
        <taxon>Lachnospiraceae</taxon>
        <taxon>Dorea</taxon>
    </lineage>
</organism>
<feature type="domain" description="ABC transporter" evidence="8">
    <location>
        <begin position="333"/>
        <end position="568"/>
    </location>
</feature>
<feature type="transmembrane region" description="Helical" evidence="7">
    <location>
        <begin position="133"/>
        <end position="151"/>
    </location>
</feature>
<keyword evidence="11" id="KW-1185">Reference proteome</keyword>
<dbReference type="InterPro" id="IPR039421">
    <property type="entry name" value="Type_1_exporter"/>
</dbReference>
<dbReference type="Pfam" id="PF00005">
    <property type="entry name" value="ABC_tran"/>
    <property type="match status" value="1"/>
</dbReference>
<dbReference type="InterPro" id="IPR003593">
    <property type="entry name" value="AAA+_ATPase"/>
</dbReference>
<evidence type="ECO:0000256" key="5">
    <source>
        <dbReference type="ARBA" id="ARBA00022989"/>
    </source>
</evidence>
<keyword evidence="2 7" id="KW-0812">Transmembrane</keyword>
<dbReference type="EMBL" id="JAOQJU010000001">
    <property type="protein sequence ID" value="MCU6685363.1"/>
    <property type="molecule type" value="Genomic_DNA"/>
</dbReference>
<evidence type="ECO:0000313" key="10">
    <source>
        <dbReference type="EMBL" id="MCU6685363.1"/>
    </source>
</evidence>
<feature type="transmembrane region" description="Helical" evidence="7">
    <location>
        <begin position="157"/>
        <end position="181"/>
    </location>
</feature>
<dbReference type="PROSITE" id="PS50929">
    <property type="entry name" value="ABC_TM1F"/>
    <property type="match status" value="1"/>
</dbReference>
<protein>
    <submittedName>
        <fullName evidence="10">ABC transporter ATP-binding protein/permease</fullName>
    </submittedName>
</protein>
<dbReference type="InterPro" id="IPR011527">
    <property type="entry name" value="ABC1_TM_dom"/>
</dbReference>
<evidence type="ECO:0000259" key="8">
    <source>
        <dbReference type="PROSITE" id="PS50893"/>
    </source>
</evidence>
<feature type="transmembrane region" description="Helical" evidence="7">
    <location>
        <begin position="237"/>
        <end position="258"/>
    </location>
</feature>
<gene>
    <name evidence="10" type="ORF">OCV99_02145</name>
</gene>
<dbReference type="SUPFAM" id="SSF90123">
    <property type="entry name" value="ABC transporter transmembrane region"/>
    <property type="match status" value="1"/>
</dbReference>
<keyword evidence="3" id="KW-0547">Nucleotide-binding</keyword>
<dbReference type="SUPFAM" id="SSF52540">
    <property type="entry name" value="P-loop containing nucleoside triphosphate hydrolases"/>
    <property type="match status" value="1"/>
</dbReference>
<evidence type="ECO:0000256" key="7">
    <source>
        <dbReference type="SAM" id="Phobius"/>
    </source>
</evidence>
<dbReference type="Pfam" id="PF00664">
    <property type="entry name" value="ABC_membrane"/>
    <property type="match status" value="1"/>
</dbReference>
<dbReference type="GO" id="GO:0005524">
    <property type="term" value="F:ATP binding"/>
    <property type="evidence" value="ECO:0007669"/>
    <property type="project" value="UniProtKB-KW"/>
</dbReference>
<dbReference type="SMART" id="SM00382">
    <property type="entry name" value="AAA"/>
    <property type="match status" value="1"/>
</dbReference>
<comment type="caution">
    <text evidence="10">The sequence shown here is derived from an EMBL/GenBank/DDBJ whole genome shotgun (WGS) entry which is preliminary data.</text>
</comment>
<dbReference type="Proteomes" id="UP001652431">
    <property type="component" value="Unassembled WGS sequence"/>
</dbReference>
<evidence type="ECO:0000256" key="3">
    <source>
        <dbReference type="ARBA" id="ARBA00022741"/>
    </source>
</evidence>
<keyword evidence="4 10" id="KW-0067">ATP-binding</keyword>
<sequence length="579" mass="64354">MKRLLGYLKDYRCRTVIAPLFKCLEACFELLVPLVVADMIDNGIRRADNAYILRMAGLLVLLALIGLTCSITAQYFAANVAIRAGTSMRKDLFRHILSLEYTDIDMEGTSTLIIRMTSDVNQVQTGVNMFLRLFMRSPFIVFGAMIMAFTVDKEAAMTFVVTIPALAVIVFAVMLCSMPLYKKVQKQLDKVMLITRENLLGVRVVRAFNRQQNEKKEFKNENDFLVSSQVFVGKISALLNPLTYIVVNLAVILLLYIGGKRVDTGSLSQGQVVALVNYMLQILTELIKLADLIILMSKASACLSRINTVFDIRPSVKSGEDSVGINTQTEELLVFDKVSFSYAGSKEPSLKNVNFSVKAGDTIGVIGGTGSGKTTLVNLIPRFYDVTEGEIRFKGVPIKNLNLEELRRRIGVVPQKAVLFKGMLRENMKWGKKDADDTEIRKALEIAQAAEIVEKKRDGLDMPVEQNGRNLSGGQRQRLTIARALVRQPEILILDDSASALDFATDAALRKAIRENTENMTVFLVSQRAATVKNADKIVVLDDGKIAGVGTHRELLTDCPVYQEICLSQFSEEEVMRHA</sequence>
<dbReference type="InterPro" id="IPR017871">
    <property type="entry name" value="ABC_transporter-like_CS"/>
</dbReference>
<dbReference type="PANTHER" id="PTHR43394:SF1">
    <property type="entry name" value="ATP-BINDING CASSETTE SUB-FAMILY B MEMBER 10, MITOCHONDRIAL"/>
    <property type="match status" value="1"/>
</dbReference>
<keyword evidence="6 7" id="KW-0472">Membrane</keyword>
<dbReference type="PROSITE" id="PS00211">
    <property type="entry name" value="ABC_TRANSPORTER_1"/>
    <property type="match status" value="1"/>
</dbReference>
<keyword evidence="5 7" id="KW-1133">Transmembrane helix</keyword>
<dbReference type="PROSITE" id="PS50893">
    <property type="entry name" value="ABC_TRANSPORTER_2"/>
    <property type="match status" value="1"/>
</dbReference>
<evidence type="ECO:0000259" key="9">
    <source>
        <dbReference type="PROSITE" id="PS50929"/>
    </source>
</evidence>
<dbReference type="Gene3D" id="3.40.50.300">
    <property type="entry name" value="P-loop containing nucleotide triphosphate hydrolases"/>
    <property type="match status" value="1"/>
</dbReference>
<name>A0ABT2RJ24_9FIRM</name>
<evidence type="ECO:0000256" key="1">
    <source>
        <dbReference type="ARBA" id="ARBA00004651"/>
    </source>
</evidence>
<dbReference type="RefSeq" id="WP_158367679.1">
    <property type="nucleotide sequence ID" value="NZ_JAOQJU010000001.1"/>
</dbReference>
<dbReference type="PANTHER" id="PTHR43394">
    <property type="entry name" value="ATP-DEPENDENT PERMEASE MDL1, MITOCHONDRIAL"/>
    <property type="match status" value="1"/>
</dbReference>
<reference evidence="10 11" key="1">
    <citation type="journal article" date="2021" name="ISME Commun">
        <title>Automated analysis of genomic sequences facilitates high-throughput and comprehensive description of bacteria.</title>
        <authorList>
            <person name="Hitch T.C.A."/>
        </authorList>
    </citation>
    <scope>NUCLEOTIDE SEQUENCE [LARGE SCALE GENOMIC DNA]</scope>
    <source>
        <strain evidence="10 11">Sanger_03</strain>
    </source>
</reference>
<feature type="domain" description="ABC transmembrane type-1" evidence="9">
    <location>
        <begin position="16"/>
        <end position="298"/>
    </location>
</feature>
<dbReference type="Gene3D" id="1.20.1560.10">
    <property type="entry name" value="ABC transporter type 1, transmembrane domain"/>
    <property type="match status" value="1"/>
</dbReference>
<feature type="transmembrane region" description="Helical" evidence="7">
    <location>
        <begin position="52"/>
        <end position="82"/>
    </location>
</feature>